<evidence type="ECO:0000313" key="4">
    <source>
        <dbReference type="EMBL" id="KAK3261986.1"/>
    </source>
</evidence>
<dbReference type="Proteomes" id="UP001190700">
    <property type="component" value="Unassembled WGS sequence"/>
</dbReference>
<organism evidence="4 5">
    <name type="scientific">Cymbomonas tetramitiformis</name>
    <dbReference type="NCBI Taxonomy" id="36881"/>
    <lineage>
        <taxon>Eukaryota</taxon>
        <taxon>Viridiplantae</taxon>
        <taxon>Chlorophyta</taxon>
        <taxon>Pyramimonadophyceae</taxon>
        <taxon>Pyramimonadales</taxon>
        <taxon>Pyramimonadaceae</taxon>
        <taxon>Cymbomonas</taxon>
    </lineage>
</organism>
<keyword evidence="1" id="KW-0175">Coiled coil</keyword>
<keyword evidence="3" id="KW-1133">Transmembrane helix</keyword>
<protein>
    <submittedName>
        <fullName evidence="4">Uncharacterized protein</fullName>
    </submittedName>
</protein>
<evidence type="ECO:0000256" key="2">
    <source>
        <dbReference type="SAM" id="MobiDB-lite"/>
    </source>
</evidence>
<evidence type="ECO:0000256" key="3">
    <source>
        <dbReference type="SAM" id="Phobius"/>
    </source>
</evidence>
<dbReference type="EMBL" id="LGRX02016525">
    <property type="protein sequence ID" value="KAK3261986.1"/>
    <property type="molecule type" value="Genomic_DNA"/>
</dbReference>
<accession>A0AAE0FLF1</accession>
<feature type="compositionally biased region" description="Polar residues" evidence="2">
    <location>
        <begin position="73"/>
        <end position="91"/>
    </location>
</feature>
<name>A0AAE0FLF1_9CHLO</name>
<evidence type="ECO:0000256" key="1">
    <source>
        <dbReference type="SAM" id="Coils"/>
    </source>
</evidence>
<keyword evidence="3" id="KW-0472">Membrane</keyword>
<proteinExistence type="predicted"/>
<feature type="coiled-coil region" evidence="1">
    <location>
        <begin position="317"/>
        <end position="344"/>
    </location>
</feature>
<dbReference type="AlphaFoldDB" id="A0AAE0FLF1"/>
<comment type="caution">
    <text evidence="4">The sequence shown here is derived from an EMBL/GenBank/DDBJ whole genome shotgun (WGS) entry which is preliminary data.</text>
</comment>
<feature type="transmembrane region" description="Helical" evidence="3">
    <location>
        <begin position="446"/>
        <end position="468"/>
    </location>
</feature>
<dbReference type="PROSITE" id="PS51257">
    <property type="entry name" value="PROKAR_LIPOPROTEIN"/>
    <property type="match status" value="1"/>
</dbReference>
<keyword evidence="3" id="KW-0812">Transmembrane</keyword>
<sequence>MNYYSLKTGVPFPGQGVAISCGAATNRKCIPTARAPCLNAKRPTPGRRATQKKKDERSRLIPLRRSDLRFTPACSSTGDLPESSNITNPNLYDTRKDDLPSGSDGNSELSRLQAAASTLRSSLPFITRNDLAPMVEYSSTACSVIGSENYKQTMTQWEKDVPEKLEEFKYEIMHFMQPDPQSIVIRWKASWIFVPGLKSVKQQLDQLNQDLENEANQPQEGVLLDYDAVNNSPLLQAQLQNANNLSVQRCLEAQASAATELELARTILTSKHEDDPQTLAALALVNSSLRSLESSTAELNNLAALNPAANKMEEWLLKVEKEQKVSQRENYTKLQKELEDADNSGEIYGSTSIKLDRDGKIYKHVDSFDFEPKFISDPKLREQYMDKIVSSLYLYCQAHRPIDVNQFVWSFKLLKVIAWESLRRNPEIADEVGTLDGKEVDTLMNLMIGLPFLLVGGGIGYTGYFFFVQLPELINQLKHLNDPFY</sequence>
<keyword evidence="5" id="KW-1185">Reference proteome</keyword>
<evidence type="ECO:0000313" key="5">
    <source>
        <dbReference type="Proteomes" id="UP001190700"/>
    </source>
</evidence>
<reference evidence="4 5" key="1">
    <citation type="journal article" date="2015" name="Genome Biol. Evol.">
        <title>Comparative Genomics of a Bacterivorous Green Alga Reveals Evolutionary Causalities and Consequences of Phago-Mixotrophic Mode of Nutrition.</title>
        <authorList>
            <person name="Burns J.A."/>
            <person name="Paasch A."/>
            <person name="Narechania A."/>
            <person name="Kim E."/>
        </authorList>
    </citation>
    <scope>NUCLEOTIDE SEQUENCE [LARGE SCALE GENOMIC DNA]</scope>
    <source>
        <strain evidence="4 5">PLY_AMNH</strain>
    </source>
</reference>
<feature type="region of interest" description="Disordered" evidence="2">
    <location>
        <begin position="36"/>
        <end position="109"/>
    </location>
</feature>
<gene>
    <name evidence="4" type="ORF">CYMTET_29141</name>
</gene>
<feature type="compositionally biased region" description="Basic and acidic residues" evidence="2">
    <location>
        <begin position="52"/>
        <end position="68"/>
    </location>
</feature>